<protein>
    <recommendedName>
        <fullName evidence="3">Carboxypeptidase-like regulatory domain-containing protein</fullName>
    </recommendedName>
</protein>
<accession>A0A2T7BHQ8</accession>
<name>A0A2T7BHQ8_9BACT</name>
<sequence length="255" mass="29839">MVPGKQRLKTTTLLITLLFLQLGAMAQKLQLVKGTVYDRTARFGMVGVSVMSNSGRGTVTDSLGQYAIRLPITDSISFSYQGKATMKFAVAELPPNHPFDMSIRVDVHVLPTVVVDAKRLHDYRRDSLEFRDEYRKVFDYGRDYFTAVNGGAGINLDLLFSLRKAKRMEQFQQRLIRDEQEKYVDYRFNKTLVRQITGLQSPAIDTFMVWYRPSYEMLQSFENEYAYLKYIQEWGDYFGQEWRKRYHQSAYKKGY</sequence>
<gene>
    <name evidence="1" type="ORF">DCC81_16215</name>
</gene>
<dbReference type="InterPro" id="IPR008969">
    <property type="entry name" value="CarboxyPept-like_regulatory"/>
</dbReference>
<evidence type="ECO:0000313" key="2">
    <source>
        <dbReference type="Proteomes" id="UP000244450"/>
    </source>
</evidence>
<proteinExistence type="predicted"/>
<evidence type="ECO:0008006" key="3">
    <source>
        <dbReference type="Google" id="ProtNLM"/>
    </source>
</evidence>
<comment type="caution">
    <text evidence="1">The sequence shown here is derived from an EMBL/GenBank/DDBJ whole genome shotgun (WGS) entry which is preliminary data.</text>
</comment>
<dbReference type="Proteomes" id="UP000244450">
    <property type="component" value="Unassembled WGS sequence"/>
</dbReference>
<dbReference type="SUPFAM" id="SSF49464">
    <property type="entry name" value="Carboxypeptidase regulatory domain-like"/>
    <property type="match status" value="1"/>
</dbReference>
<dbReference type="EMBL" id="QCYK01000002">
    <property type="protein sequence ID" value="PUZ25804.1"/>
    <property type="molecule type" value="Genomic_DNA"/>
</dbReference>
<reference evidence="1 2" key="1">
    <citation type="submission" date="2018-04" db="EMBL/GenBank/DDBJ databases">
        <title>Chitinophaga fuyangensis sp. nov., isolated from soil in a chemical factory.</title>
        <authorList>
            <person name="Chen K."/>
        </authorList>
    </citation>
    <scope>NUCLEOTIDE SEQUENCE [LARGE SCALE GENOMIC DNA]</scope>
    <source>
        <strain evidence="1 2">LY-1</strain>
    </source>
</reference>
<dbReference type="AlphaFoldDB" id="A0A2T7BHQ8"/>
<organism evidence="1 2">
    <name type="scientific">Chitinophaga parva</name>
    <dbReference type="NCBI Taxonomy" id="2169414"/>
    <lineage>
        <taxon>Bacteria</taxon>
        <taxon>Pseudomonadati</taxon>
        <taxon>Bacteroidota</taxon>
        <taxon>Chitinophagia</taxon>
        <taxon>Chitinophagales</taxon>
        <taxon>Chitinophagaceae</taxon>
        <taxon>Chitinophaga</taxon>
    </lineage>
</organism>
<evidence type="ECO:0000313" key="1">
    <source>
        <dbReference type="EMBL" id="PUZ25804.1"/>
    </source>
</evidence>
<keyword evidence="2" id="KW-1185">Reference proteome</keyword>